<accession>A0A8J3JH16</accession>
<gene>
    <name evidence="2" type="ORF">Cba03nite_01740</name>
</gene>
<dbReference type="EMBL" id="BONF01000002">
    <property type="protein sequence ID" value="GIF78825.1"/>
    <property type="molecule type" value="Genomic_DNA"/>
</dbReference>
<dbReference type="Proteomes" id="UP000601223">
    <property type="component" value="Unassembled WGS sequence"/>
</dbReference>
<name>A0A8J3JH16_9ACTN</name>
<feature type="region of interest" description="Disordered" evidence="1">
    <location>
        <begin position="79"/>
        <end position="101"/>
    </location>
</feature>
<organism evidence="2 3">
    <name type="scientific">Catellatospora bangladeshensis</name>
    <dbReference type="NCBI Taxonomy" id="310355"/>
    <lineage>
        <taxon>Bacteria</taxon>
        <taxon>Bacillati</taxon>
        <taxon>Actinomycetota</taxon>
        <taxon>Actinomycetes</taxon>
        <taxon>Micromonosporales</taxon>
        <taxon>Micromonosporaceae</taxon>
        <taxon>Catellatospora</taxon>
    </lineage>
</organism>
<dbReference type="AlphaFoldDB" id="A0A8J3JH16"/>
<comment type="caution">
    <text evidence="2">The sequence shown here is derived from an EMBL/GenBank/DDBJ whole genome shotgun (WGS) entry which is preliminary data.</text>
</comment>
<evidence type="ECO:0000256" key="1">
    <source>
        <dbReference type="SAM" id="MobiDB-lite"/>
    </source>
</evidence>
<sequence>MAERPYANGISTWPARSASDIRFTMAATLADGSAGSCIGSAPPWSGAVPHAAAATATAHRPDTVAPSLRNHFCVDEVTRDIPPAGRDGVNRYTHPRIVRTA</sequence>
<proteinExistence type="predicted"/>
<protein>
    <submittedName>
        <fullName evidence="2">Uncharacterized protein</fullName>
    </submittedName>
</protein>
<keyword evidence="3" id="KW-1185">Reference proteome</keyword>
<evidence type="ECO:0000313" key="3">
    <source>
        <dbReference type="Proteomes" id="UP000601223"/>
    </source>
</evidence>
<reference evidence="2 3" key="1">
    <citation type="submission" date="2021-01" db="EMBL/GenBank/DDBJ databases">
        <title>Whole genome shotgun sequence of Catellatospora bangladeshensis NBRC 107357.</title>
        <authorList>
            <person name="Komaki H."/>
            <person name="Tamura T."/>
        </authorList>
    </citation>
    <scope>NUCLEOTIDE SEQUENCE [LARGE SCALE GENOMIC DNA]</scope>
    <source>
        <strain evidence="2 3">NBRC 107357</strain>
    </source>
</reference>
<evidence type="ECO:0000313" key="2">
    <source>
        <dbReference type="EMBL" id="GIF78825.1"/>
    </source>
</evidence>